<dbReference type="EMBL" id="CAJNOV010018568">
    <property type="protein sequence ID" value="CAF1621285.1"/>
    <property type="molecule type" value="Genomic_DNA"/>
</dbReference>
<dbReference type="EMBL" id="CAJOBG010052472">
    <property type="protein sequence ID" value="CAF4495000.1"/>
    <property type="molecule type" value="Genomic_DNA"/>
</dbReference>
<dbReference type="Proteomes" id="UP000663866">
    <property type="component" value="Unassembled WGS sequence"/>
</dbReference>
<dbReference type="AlphaFoldDB" id="A0A816SSB8"/>
<dbReference type="Proteomes" id="UP000663887">
    <property type="component" value="Unassembled WGS sequence"/>
</dbReference>
<accession>A0A816SSB8</accession>
<evidence type="ECO:0000313" key="4">
    <source>
        <dbReference type="EMBL" id="CAF2128594.1"/>
    </source>
</evidence>
<comment type="caution">
    <text evidence="3">The sequence shown here is derived from an EMBL/GenBank/DDBJ whole genome shotgun (WGS) entry which is preliminary data.</text>
</comment>
<protein>
    <submittedName>
        <fullName evidence="3">Uncharacterized protein</fullName>
    </submittedName>
</protein>
<dbReference type="Proteomes" id="UP000663834">
    <property type="component" value="Unassembled WGS sequence"/>
</dbReference>
<evidence type="ECO:0000313" key="7">
    <source>
        <dbReference type="EMBL" id="CAF4495000.1"/>
    </source>
</evidence>
<dbReference type="Proteomes" id="UP000663842">
    <property type="component" value="Unassembled WGS sequence"/>
</dbReference>
<sequence length="168" mass="20011">MQDSAIMICYRECFLNLEKFNGGEEYKILQFINNIERIGKMIDANDNLLYCMCMAKLDDEAQRWYEENVSLIQWKQLKSALLDRFTTSDSSSEIFEQLKERREEQQHQCYVCQEQFLSHNNLQQHLHQKCYPSEASLENNTINILDEETLNYNDREGVHVRDEPSNEI</sequence>
<evidence type="ECO:0000313" key="2">
    <source>
        <dbReference type="EMBL" id="CAF1621285.1"/>
    </source>
</evidence>
<dbReference type="Proteomes" id="UP000663855">
    <property type="component" value="Unassembled WGS sequence"/>
</dbReference>
<evidence type="ECO:0000313" key="6">
    <source>
        <dbReference type="EMBL" id="CAF4150013.1"/>
    </source>
</evidence>
<keyword evidence="9" id="KW-1185">Reference proteome</keyword>
<reference evidence="3" key="1">
    <citation type="submission" date="2021-02" db="EMBL/GenBank/DDBJ databases">
        <authorList>
            <person name="Nowell W R."/>
        </authorList>
    </citation>
    <scope>NUCLEOTIDE SEQUENCE</scope>
</reference>
<gene>
    <name evidence="2" type="ORF">CJN711_LOCUS37959</name>
    <name evidence="5" type="ORF">GIL414_LOCUS18462</name>
    <name evidence="1" type="ORF">KQP761_LOCUS6060</name>
    <name evidence="3" type="ORF">MBJ925_LOCUS20594</name>
    <name evidence="7" type="ORF">OVN521_LOCUS40408</name>
    <name evidence="6" type="ORF">UXM345_LOCUS25066</name>
    <name evidence="4" type="ORF">XDN619_LOCUS24271</name>
</gene>
<dbReference type="Proteomes" id="UP000663824">
    <property type="component" value="Unassembled WGS sequence"/>
</dbReference>
<proteinExistence type="predicted"/>
<dbReference type="EMBL" id="CAJNOW010001734">
    <property type="protein sequence ID" value="CAF1327373.1"/>
    <property type="molecule type" value="Genomic_DNA"/>
</dbReference>
<dbReference type="EMBL" id="CAJNRG010011066">
    <property type="protein sequence ID" value="CAF2128594.1"/>
    <property type="molecule type" value="Genomic_DNA"/>
</dbReference>
<evidence type="ECO:0000313" key="3">
    <source>
        <dbReference type="EMBL" id="CAF2092192.1"/>
    </source>
</evidence>
<evidence type="ECO:0000313" key="1">
    <source>
        <dbReference type="EMBL" id="CAF1327373.1"/>
    </source>
</evidence>
<dbReference type="EMBL" id="CAJOBJ010009106">
    <property type="protein sequence ID" value="CAF4129686.1"/>
    <property type="molecule type" value="Genomic_DNA"/>
</dbReference>
<evidence type="ECO:0000313" key="9">
    <source>
        <dbReference type="Proteomes" id="UP000663866"/>
    </source>
</evidence>
<dbReference type="EMBL" id="CAJNRE010010565">
    <property type="protein sequence ID" value="CAF2092192.1"/>
    <property type="molecule type" value="Genomic_DNA"/>
</dbReference>
<evidence type="ECO:0000313" key="5">
    <source>
        <dbReference type="EMBL" id="CAF4129686.1"/>
    </source>
</evidence>
<dbReference type="Proteomes" id="UP000681720">
    <property type="component" value="Unassembled WGS sequence"/>
</dbReference>
<name>A0A816SSB8_9BILA</name>
<dbReference type="OrthoDB" id="10044619at2759"/>
<organism evidence="3 8">
    <name type="scientific">Rotaria magnacalcarata</name>
    <dbReference type="NCBI Taxonomy" id="392030"/>
    <lineage>
        <taxon>Eukaryota</taxon>
        <taxon>Metazoa</taxon>
        <taxon>Spiralia</taxon>
        <taxon>Gnathifera</taxon>
        <taxon>Rotifera</taxon>
        <taxon>Eurotatoria</taxon>
        <taxon>Bdelloidea</taxon>
        <taxon>Philodinida</taxon>
        <taxon>Philodinidae</taxon>
        <taxon>Rotaria</taxon>
    </lineage>
</organism>
<dbReference type="EMBL" id="CAJOBF010004711">
    <property type="protein sequence ID" value="CAF4150013.1"/>
    <property type="molecule type" value="Genomic_DNA"/>
</dbReference>
<evidence type="ECO:0000313" key="8">
    <source>
        <dbReference type="Proteomes" id="UP000663824"/>
    </source>
</evidence>